<evidence type="ECO:0000256" key="1">
    <source>
        <dbReference type="ARBA" id="ARBA00004123"/>
    </source>
</evidence>
<keyword evidence="5" id="KW-0539">Nucleus</keyword>
<dbReference type="AlphaFoldDB" id="A0A835CTE7"/>
<evidence type="ECO:0000259" key="7">
    <source>
        <dbReference type="PROSITE" id="PS50888"/>
    </source>
</evidence>
<keyword evidence="4" id="KW-0804">Transcription</keyword>
<dbReference type="SMART" id="SM00353">
    <property type="entry name" value="HLH"/>
    <property type="match status" value="1"/>
</dbReference>
<gene>
    <name evidence="8" type="ORF">HCN44_005957</name>
</gene>
<evidence type="ECO:0000256" key="3">
    <source>
        <dbReference type="ARBA" id="ARBA00023125"/>
    </source>
</evidence>
<dbReference type="GO" id="GO:0005634">
    <property type="term" value="C:nucleus"/>
    <property type="evidence" value="ECO:0007669"/>
    <property type="project" value="UniProtKB-SubCell"/>
</dbReference>
<comment type="subcellular location">
    <subcellularLocation>
        <location evidence="1">Nucleus</location>
    </subcellularLocation>
</comment>
<dbReference type="SUPFAM" id="SSF47459">
    <property type="entry name" value="HLH, helix-loop-helix DNA-binding domain"/>
    <property type="match status" value="1"/>
</dbReference>
<dbReference type="GO" id="GO:0000977">
    <property type="term" value="F:RNA polymerase II transcription regulatory region sequence-specific DNA binding"/>
    <property type="evidence" value="ECO:0007669"/>
    <property type="project" value="TreeGrafter"/>
</dbReference>
<dbReference type="PROSITE" id="PS50888">
    <property type="entry name" value="BHLH"/>
    <property type="match status" value="1"/>
</dbReference>
<evidence type="ECO:0000256" key="5">
    <source>
        <dbReference type="ARBA" id="ARBA00023242"/>
    </source>
</evidence>
<dbReference type="EMBL" id="JACMRX010000002">
    <property type="protein sequence ID" value="KAF7995297.1"/>
    <property type="molecule type" value="Genomic_DNA"/>
</dbReference>
<dbReference type="InterPro" id="IPR050283">
    <property type="entry name" value="E-box_TF_Regulators"/>
</dbReference>
<dbReference type="CDD" id="cd11466">
    <property type="entry name" value="bHLH_TS_HAND"/>
    <property type="match status" value="1"/>
</dbReference>
<organism evidence="8 9">
    <name type="scientific">Aphidius gifuensis</name>
    <name type="common">Parasitoid wasp</name>
    <dbReference type="NCBI Taxonomy" id="684658"/>
    <lineage>
        <taxon>Eukaryota</taxon>
        <taxon>Metazoa</taxon>
        <taxon>Ecdysozoa</taxon>
        <taxon>Arthropoda</taxon>
        <taxon>Hexapoda</taxon>
        <taxon>Insecta</taxon>
        <taxon>Pterygota</taxon>
        <taxon>Neoptera</taxon>
        <taxon>Endopterygota</taxon>
        <taxon>Hymenoptera</taxon>
        <taxon>Apocrita</taxon>
        <taxon>Ichneumonoidea</taxon>
        <taxon>Braconidae</taxon>
        <taxon>Aphidiinae</taxon>
        <taxon>Aphidius</taxon>
    </lineage>
</organism>
<evidence type="ECO:0000313" key="8">
    <source>
        <dbReference type="EMBL" id="KAF7995297.1"/>
    </source>
</evidence>
<name>A0A835CTE7_APHGI</name>
<dbReference type="Pfam" id="PF00010">
    <property type="entry name" value="HLH"/>
    <property type="match status" value="1"/>
</dbReference>
<dbReference type="Gene3D" id="4.10.280.10">
    <property type="entry name" value="Helix-loop-helix DNA-binding domain"/>
    <property type="match status" value="1"/>
</dbReference>
<keyword evidence="3" id="KW-0238">DNA-binding</keyword>
<evidence type="ECO:0000256" key="6">
    <source>
        <dbReference type="SAM" id="MobiDB-lite"/>
    </source>
</evidence>
<dbReference type="PANTHER" id="PTHR23349:SF68">
    <property type="entry name" value="FI14601P"/>
    <property type="match status" value="1"/>
</dbReference>
<comment type="caution">
    <text evidence="8">The sequence shown here is derived from an EMBL/GenBank/DDBJ whole genome shotgun (WGS) entry which is preliminary data.</text>
</comment>
<keyword evidence="9" id="KW-1185">Reference proteome</keyword>
<dbReference type="GO" id="GO:0046983">
    <property type="term" value="F:protein dimerization activity"/>
    <property type="evidence" value="ECO:0007669"/>
    <property type="project" value="InterPro"/>
</dbReference>
<keyword evidence="2" id="KW-0805">Transcription regulation</keyword>
<sequence>MGSFEAQAEYYLHQWHQPYDYITQLPYDIRSTYCGADSGISGGSSDPGSPTAPTPPLVLEELGIQKTVYGSADHPVSPSKNQQYALISPRSHHYGNCPQTLFDYSNANHFEIDRRKNELSGGCHMVNSIVSNDTARVIQYDSHYHRNESEGSPMIRPKKRNTANKKERRRTQSINNAFADLRDCIPNVPLDTKLSKIKTLRLAASYIGYLMAVLETDEKEPQTFCVDFISRTRRNKFEKDNNKIFRPEHFHDEMKGKGRTGWPQHMWALELKPESSSTSTIYTSGSQM</sequence>
<evidence type="ECO:0000256" key="2">
    <source>
        <dbReference type="ARBA" id="ARBA00023015"/>
    </source>
</evidence>
<feature type="compositionally biased region" description="Basic residues" evidence="6">
    <location>
        <begin position="156"/>
        <end position="171"/>
    </location>
</feature>
<dbReference type="FunFam" id="4.10.280.10:FF:000010">
    <property type="entry name" value="Scleraxis bHLH transcription factor"/>
    <property type="match status" value="1"/>
</dbReference>
<dbReference type="Proteomes" id="UP000639338">
    <property type="component" value="Unassembled WGS sequence"/>
</dbReference>
<dbReference type="InterPro" id="IPR036638">
    <property type="entry name" value="HLH_DNA-bd_sf"/>
</dbReference>
<evidence type="ECO:0000313" key="9">
    <source>
        <dbReference type="Proteomes" id="UP000639338"/>
    </source>
</evidence>
<dbReference type="OrthoDB" id="10055449at2759"/>
<proteinExistence type="predicted"/>
<dbReference type="GO" id="GO:0032502">
    <property type="term" value="P:developmental process"/>
    <property type="evidence" value="ECO:0007669"/>
    <property type="project" value="TreeGrafter"/>
</dbReference>
<dbReference type="InterPro" id="IPR011598">
    <property type="entry name" value="bHLH_dom"/>
</dbReference>
<dbReference type="GO" id="GO:0000981">
    <property type="term" value="F:DNA-binding transcription factor activity, RNA polymerase II-specific"/>
    <property type="evidence" value="ECO:0007669"/>
    <property type="project" value="TreeGrafter"/>
</dbReference>
<accession>A0A835CTE7</accession>
<protein>
    <recommendedName>
        <fullName evidence="7">BHLH domain-containing protein</fullName>
    </recommendedName>
</protein>
<feature type="domain" description="BHLH" evidence="7">
    <location>
        <begin position="158"/>
        <end position="210"/>
    </location>
</feature>
<evidence type="ECO:0000256" key="4">
    <source>
        <dbReference type="ARBA" id="ARBA00023163"/>
    </source>
</evidence>
<reference evidence="8 9" key="1">
    <citation type="submission" date="2020-08" db="EMBL/GenBank/DDBJ databases">
        <title>Aphidius gifuensis genome sequencing and assembly.</title>
        <authorList>
            <person name="Du Z."/>
        </authorList>
    </citation>
    <scope>NUCLEOTIDE SEQUENCE [LARGE SCALE GENOMIC DNA]</scope>
    <source>
        <strain evidence="8">YNYX2018</strain>
        <tissue evidence="8">Adults</tissue>
    </source>
</reference>
<feature type="region of interest" description="Disordered" evidence="6">
    <location>
        <begin position="145"/>
        <end position="172"/>
    </location>
</feature>
<dbReference type="PANTHER" id="PTHR23349">
    <property type="entry name" value="BASIC HELIX-LOOP-HELIX TRANSCRIPTION FACTOR, TWIST"/>
    <property type="match status" value="1"/>
</dbReference>